<reference evidence="4 5" key="1">
    <citation type="submission" date="2018-04" db="EMBL/GenBank/DDBJ databases">
        <title>Subsurface microbial communities from deep shales in Ohio and West Virginia, USA.</title>
        <authorList>
            <person name="Wrighton K."/>
        </authorList>
    </citation>
    <scope>NUCLEOTIDE SEQUENCE [LARGE SCALE GENOMIC DNA]</scope>
    <source>
        <strain evidence="4 5">WC1</strain>
    </source>
</reference>
<sequence length="387" mass="42236">MMKTKIFRPEKRAVLIQGDQAVVEGALAAGVEFFAGYPITPASEIAEGFARELPKIGGKFLQMEDEIAGMAAVVGASLAGKKAITATSGPGFALKQENLGFATMVEAPVVVVNVQRVGPSTGLPTSPSQGDVMQARWGRNGDQEIIALAPASVTESYELTIKAVNLSEKFRQPVVLMLDEVIGHLREKIYLSTSDEIEIIDRKRPAADQDPDQYLPYQLTDDLIPPMADYGSGLKYHTSGLFHDQSGFPDGKNETAKLMQDRLHNKLHNNLDQIILYQKDIRKDDRVAVLSYGSAARTAISAVNTGRKDNLKAGWFKLQTIWPFAEKEVAELAAQVETIIVPELNQGQLIREVKRAAAGQAKVLGINSYAGELIKPEEIRALLEEVL</sequence>
<gene>
    <name evidence="4" type="ORF">C8C76_13537</name>
</gene>
<dbReference type="SUPFAM" id="SSF52518">
    <property type="entry name" value="Thiamin diphosphate-binding fold (THDP-binding)"/>
    <property type="match status" value="1"/>
</dbReference>
<dbReference type="GO" id="GO:0006979">
    <property type="term" value="P:response to oxidative stress"/>
    <property type="evidence" value="ECO:0007669"/>
    <property type="project" value="TreeGrafter"/>
</dbReference>
<dbReference type="EMBL" id="QAXS01000035">
    <property type="protein sequence ID" value="PTV93947.1"/>
    <property type="molecule type" value="Genomic_DNA"/>
</dbReference>
<comment type="caution">
    <text evidence="4">The sequence shown here is derived from an EMBL/GenBank/DDBJ whole genome shotgun (WGS) entry which is preliminary data.</text>
</comment>
<dbReference type="PANTHER" id="PTHR32154">
    <property type="entry name" value="PYRUVATE-FLAVODOXIN OXIDOREDUCTASE-RELATED"/>
    <property type="match status" value="1"/>
</dbReference>
<dbReference type="InterPro" id="IPR009014">
    <property type="entry name" value="Transketo_C/PFOR_II"/>
</dbReference>
<proteinExistence type="predicted"/>
<dbReference type="Gene3D" id="3.40.50.970">
    <property type="match status" value="1"/>
</dbReference>
<dbReference type="InterPro" id="IPR029061">
    <property type="entry name" value="THDP-binding"/>
</dbReference>
<feature type="domain" description="Pyruvate flavodoxin/ferredoxin oxidoreductase pyrimidine binding" evidence="2">
    <location>
        <begin position="24"/>
        <end position="249"/>
    </location>
</feature>
<dbReference type="Proteomes" id="UP000244089">
    <property type="component" value="Unassembled WGS sequence"/>
</dbReference>
<organism evidence="4 5">
    <name type="scientific">Halanaerobium saccharolyticum</name>
    <dbReference type="NCBI Taxonomy" id="43595"/>
    <lineage>
        <taxon>Bacteria</taxon>
        <taxon>Bacillati</taxon>
        <taxon>Bacillota</taxon>
        <taxon>Clostridia</taxon>
        <taxon>Halanaerobiales</taxon>
        <taxon>Halanaerobiaceae</taxon>
        <taxon>Halanaerobium</taxon>
    </lineage>
</organism>
<dbReference type="InterPro" id="IPR033412">
    <property type="entry name" value="PFOR_II"/>
</dbReference>
<accession>A0A2T5RGN2</accession>
<protein>
    <submittedName>
        <fullName evidence="4">2-oxoglutarate ferredoxin oxidoreductase subunit alpha</fullName>
    </submittedName>
</protein>
<dbReference type="Gene3D" id="3.40.50.920">
    <property type="match status" value="1"/>
</dbReference>
<evidence type="ECO:0000313" key="4">
    <source>
        <dbReference type="EMBL" id="PTV93947.1"/>
    </source>
</evidence>
<dbReference type="InterPro" id="IPR050722">
    <property type="entry name" value="Pyruvate:ferred/Flavod_OxRd"/>
</dbReference>
<dbReference type="NCBIfam" id="NF006412">
    <property type="entry name" value="PRK08659.1"/>
    <property type="match status" value="1"/>
</dbReference>
<dbReference type="FunFam" id="3.40.50.970:FF:000022">
    <property type="entry name" value="2-oxoglutarate ferredoxin oxidoreductase alpha subunit"/>
    <property type="match status" value="1"/>
</dbReference>
<dbReference type="GO" id="GO:0016491">
    <property type="term" value="F:oxidoreductase activity"/>
    <property type="evidence" value="ECO:0007669"/>
    <property type="project" value="UniProtKB-KW"/>
</dbReference>
<evidence type="ECO:0000259" key="2">
    <source>
        <dbReference type="Pfam" id="PF01855"/>
    </source>
</evidence>
<dbReference type="PANTHER" id="PTHR32154:SF14">
    <property type="entry name" value="2-OXOGLUTARATE SYNTHASE SUBUNIT KORA"/>
    <property type="match status" value="1"/>
</dbReference>
<evidence type="ECO:0000313" key="5">
    <source>
        <dbReference type="Proteomes" id="UP000244089"/>
    </source>
</evidence>
<keyword evidence="1" id="KW-0560">Oxidoreductase</keyword>
<feature type="domain" description="Pyruvate:ferredoxin oxidoreductase core" evidence="3">
    <location>
        <begin position="287"/>
        <end position="379"/>
    </location>
</feature>
<dbReference type="Pfam" id="PF01855">
    <property type="entry name" value="POR_N"/>
    <property type="match status" value="1"/>
</dbReference>
<evidence type="ECO:0000256" key="1">
    <source>
        <dbReference type="ARBA" id="ARBA00023002"/>
    </source>
</evidence>
<dbReference type="AlphaFoldDB" id="A0A2T5RGN2"/>
<dbReference type="Pfam" id="PF17147">
    <property type="entry name" value="PFOR_II"/>
    <property type="match status" value="1"/>
</dbReference>
<evidence type="ECO:0000259" key="3">
    <source>
        <dbReference type="Pfam" id="PF17147"/>
    </source>
</evidence>
<dbReference type="SUPFAM" id="SSF52922">
    <property type="entry name" value="TK C-terminal domain-like"/>
    <property type="match status" value="1"/>
</dbReference>
<dbReference type="InterPro" id="IPR002880">
    <property type="entry name" value="Pyrv_Fd/Flavodoxin_OxRdtase_N"/>
</dbReference>
<name>A0A2T5RGN2_9FIRM</name>
<dbReference type="CDD" id="cd07034">
    <property type="entry name" value="TPP_PYR_PFOR_IOR-alpha_like"/>
    <property type="match status" value="1"/>
</dbReference>